<evidence type="ECO:0000313" key="1">
    <source>
        <dbReference type="Proteomes" id="UP001652661"/>
    </source>
</evidence>
<dbReference type="PANTHER" id="PTHR20898:SF0">
    <property type="entry name" value="DAEDALUS ON 3-RELATED"/>
    <property type="match status" value="1"/>
</dbReference>
<dbReference type="GeneID" id="108084392"/>
<dbReference type="PANTHER" id="PTHR20898">
    <property type="entry name" value="DAEDALUS ON 3-RELATED-RELATED"/>
    <property type="match status" value="1"/>
</dbReference>
<protein>
    <submittedName>
        <fullName evidence="2">Uncharacterized protein</fullName>
    </submittedName>
</protein>
<dbReference type="Proteomes" id="UP001652661">
    <property type="component" value="Chromosome 3L"/>
</dbReference>
<dbReference type="SMART" id="SM00697">
    <property type="entry name" value="DM8"/>
    <property type="match status" value="1"/>
</dbReference>
<evidence type="ECO:0000313" key="2">
    <source>
        <dbReference type="RefSeq" id="XP_070141541.1"/>
    </source>
</evidence>
<name>A0ABM4GFP8_DROKI</name>
<dbReference type="InterPro" id="IPR010512">
    <property type="entry name" value="DUF1091"/>
</dbReference>
<reference evidence="2" key="1">
    <citation type="submission" date="2025-08" db="UniProtKB">
        <authorList>
            <consortium name="RefSeq"/>
        </authorList>
    </citation>
    <scope>IDENTIFICATION</scope>
    <source>
        <strain evidence="2">14028-0561.14</strain>
        <tissue evidence="2">Whole fly</tissue>
    </source>
</reference>
<organism evidence="1 2">
    <name type="scientific">Drosophila kikkawai</name>
    <name type="common">Fruit fly</name>
    <dbReference type="NCBI Taxonomy" id="30033"/>
    <lineage>
        <taxon>Eukaryota</taxon>
        <taxon>Metazoa</taxon>
        <taxon>Ecdysozoa</taxon>
        <taxon>Arthropoda</taxon>
        <taxon>Hexapoda</taxon>
        <taxon>Insecta</taxon>
        <taxon>Pterygota</taxon>
        <taxon>Neoptera</taxon>
        <taxon>Endopterygota</taxon>
        <taxon>Diptera</taxon>
        <taxon>Brachycera</taxon>
        <taxon>Muscomorpha</taxon>
        <taxon>Ephydroidea</taxon>
        <taxon>Drosophilidae</taxon>
        <taxon>Drosophila</taxon>
        <taxon>Sophophora</taxon>
    </lineage>
</organism>
<dbReference type="Pfam" id="PF06477">
    <property type="entry name" value="DUF1091"/>
    <property type="match status" value="1"/>
</dbReference>
<keyword evidence="1" id="KW-1185">Reference proteome</keyword>
<accession>A0ABM4GFP8</accession>
<gene>
    <name evidence="2" type="primary">LOC108084392</name>
</gene>
<sequence length="161" mass="19141">MVVVISAKFEFTNVKCVPYDLKFNDFEHCYLKSVNRTYKYVSLKCRLFQTPVTKVRLSLFKRFNGYRPFMYNVSVDVCKFQLNRNVNPIMKFFYDVVAPYSNINHTCPFNEDLVFEKLPIDFLNHRFTDVLPFPEGDYLVETNWIAYDITRAVVKFYGTLS</sequence>
<dbReference type="RefSeq" id="XP_070141541.1">
    <property type="nucleotide sequence ID" value="XM_070285440.1"/>
</dbReference>
<proteinExistence type="predicted"/>